<dbReference type="GO" id="GO:0031177">
    <property type="term" value="F:phosphopantetheine binding"/>
    <property type="evidence" value="ECO:0007669"/>
    <property type="project" value="TreeGrafter"/>
</dbReference>
<dbReference type="Gene3D" id="3.30.300.30">
    <property type="match status" value="1"/>
</dbReference>
<dbReference type="GO" id="GO:0005737">
    <property type="term" value="C:cytoplasm"/>
    <property type="evidence" value="ECO:0007669"/>
    <property type="project" value="TreeGrafter"/>
</dbReference>
<proteinExistence type="predicted"/>
<dbReference type="InterPro" id="IPR020845">
    <property type="entry name" value="AMP-binding_CS"/>
</dbReference>
<dbReference type="InterPro" id="IPR025110">
    <property type="entry name" value="AMP-bd_C"/>
</dbReference>
<dbReference type="InterPro" id="IPR045851">
    <property type="entry name" value="AMP-bd_C_sf"/>
</dbReference>
<dbReference type="Proteomes" id="UP000657385">
    <property type="component" value="Unassembled WGS sequence"/>
</dbReference>
<sequence>MTDLLTAPAESGGAEANPGAGFPTIHAAVAAQAAERPDAAAVVFRGNAVDYRTLDAAAGAYAVRLAEFGIGPGDVVPVRMPRSPQQFAVLLGVLSTGAAYAAFDHRWPADRVAGLLGQLQPKVFVSDAAEVADAAVASLEADVREAMARWEPPVEPLTEAAERGGRPGQVEVDATDAACVFFTSGTTGTPKGVVSTHQATTRLFGGPDGLPGYRPGGGTLQAAPCAWDAFSLEVWGMLTTGGTVVISEDDYLLPGVLRDAVADHGVDTVFLTSSLFNLFVDMDLECFQGVDAVYTGGERLSVAHIERFLTELPQVRLFNAYGPVESCIYATTHELGVADLGTPGGLPIGVPVAATDVLVVVDGRTAAPREEGEICIGGAGLAQGYLGLPELTVEKFPTLLLDGTPIRVYKTGDLGFKDENGVLHFRGRSDRQVKVRGYRIEPGEIESAATRVPGVRRAVVVPVPGKTAAWEQIALFYVPGETENRVDGDDPVGLGAALATGLPPYLVPDVIRGVAEFPMTPNGKVDEKALLALLG</sequence>
<dbReference type="GO" id="GO:0044550">
    <property type="term" value="P:secondary metabolite biosynthetic process"/>
    <property type="evidence" value="ECO:0007669"/>
    <property type="project" value="TreeGrafter"/>
</dbReference>
<dbReference type="GO" id="GO:0043041">
    <property type="term" value="P:amino acid activation for nonribosomal peptide biosynthetic process"/>
    <property type="evidence" value="ECO:0007669"/>
    <property type="project" value="TreeGrafter"/>
</dbReference>
<dbReference type="EMBL" id="JADPRT010000003">
    <property type="protein sequence ID" value="MBF9068423.1"/>
    <property type="molecule type" value="Genomic_DNA"/>
</dbReference>
<dbReference type="AlphaFoldDB" id="A0A931B5U8"/>
<reference evidence="3" key="1">
    <citation type="submission" date="2020-11" db="EMBL/GenBank/DDBJ databases">
        <title>Isolation and identification of active actinomycetes.</title>
        <authorList>
            <person name="Yu B."/>
        </authorList>
    </citation>
    <scope>NUCLEOTIDE SEQUENCE</scope>
    <source>
        <strain evidence="3">NEAU-YB345</strain>
    </source>
</reference>
<comment type="caution">
    <text evidence="3">The sequence shown here is derived from an EMBL/GenBank/DDBJ whole genome shotgun (WGS) entry which is preliminary data.</text>
</comment>
<keyword evidence="4" id="KW-1185">Reference proteome</keyword>
<dbReference type="SUPFAM" id="SSF56801">
    <property type="entry name" value="Acetyl-CoA synthetase-like"/>
    <property type="match status" value="1"/>
</dbReference>
<evidence type="ECO:0000313" key="4">
    <source>
        <dbReference type="Proteomes" id="UP000657385"/>
    </source>
</evidence>
<accession>A0A931B5U8</accession>
<feature type="domain" description="AMP-dependent synthetase/ligase" evidence="1">
    <location>
        <begin position="30"/>
        <end position="386"/>
    </location>
</feature>
<evidence type="ECO:0000259" key="2">
    <source>
        <dbReference type="Pfam" id="PF13193"/>
    </source>
</evidence>
<dbReference type="Pfam" id="PF00501">
    <property type="entry name" value="AMP-binding"/>
    <property type="match status" value="1"/>
</dbReference>
<feature type="domain" description="AMP-binding enzyme C-terminal" evidence="2">
    <location>
        <begin position="444"/>
        <end position="524"/>
    </location>
</feature>
<dbReference type="RefSeq" id="WP_196193556.1">
    <property type="nucleotide sequence ID" value="NZ_JADPRT010000003.1"/>
</dbReference>
<name>A0A931B5U8_9ACTN</name>
<dbReference type="NCBIfam" id="TIGR01733">
    <property type="entry name" value="AA-adenyl-dom"/>
    <property type="match status" value="1"/>
</dbReference>
<dbReference type="Pfam" id="PF13193">
    <property type="entry name" value="AMP-binding_C"/>
    <property type="match status" value="1"/>
</dbReference>
<evidence type="ECO:0000259" key="1">
    <source>
        <dbReference type="Pfam" id="PF00501"/>
    </source>
</evidence>
<dbReference type="InterPro" id="IPR042099">
    <property type="entry name" value="ANL_N_sf"/>
</dbReference>
<dbReference type="InterPro" id="IPR000873">
    <property type="entry name" value="AMP-dep_synth/lig_dom"/>
</dbReference>
<dbReference type="PANTHER" id="PTHR45527">
    <property type="entry name" value="NONRIBOSOMAL PEPTIDE SYNTHETASE"/>
    <property type="match status" value="1"/>
</dbReference>
<dbReference type="PANTHER" id="PTHR45527:SF1">
    <property type="entry name" value="FATTY ACID SYNTHASE"/>
    <property type="match status" value="1"/>
</dbReference>
<dbReference type="PROSITE" id="PS00455">
    <property type="entry name" value="AMP_BINDING"/>
    <property type="match status" value="1"/>
</dbReference>
<evidence type="ECO:0000313" key="3">
    <source>
        <dbReference type="EMBL" id="MBF9068423.1"/>
    </source>
</evidence>
<organism evidence="3 4">
    <name type="scientific">Streptacidiphilus fuscans</name>
    <dbReference type="NCBI Taxonomy" id="2789292"/>
    <lineage>
        <taxon>Bacteria</taxon>
        <taxon>Bacillati</taxon>
        <taxon>Actinomycetota</taxon>
        <taxon>Actinomycetes</taxon>
        <taxon>Kitasatosporales</taxon>
        <taxon>Streptomycetaceae</taxon>
        <taxon>Streptacidiphilus</taxon>
    </lineage>
</organism>
<dbReference type="InterPro" id="IPR010071">
    <property type="entry name" value="AA_adenyl_dom"/>
</dbReference>
<protein>
    <submittedName>
        <fullName evidence="3">Amino acid adenylation domain-containing protein</fullName>
    </submittedName>
</protein>
<gene>
    <name evidence="3" type="ORF">I2501_10300</name>
</gene>
<dbReference type="Gene3D" id="3.40.50.12780">
    <property type="entry name" value="N-terminal domain of ligase-like"/>
    <property type="match status" value="1"/>
</dbReference>